<sequence length="282" mass="31220">MAVIGVDYGEEELQSASDTCVLSARNIYYSSKNKRGRTTFTLPILMPRIPQNNSSVRVPVQPNTEAEVVHEEEEMASLLNKNAKRRRYGLLMSDQAVSALLAVNSAKTINEQAAREVKMETAAIIEAQAVAGTEVAALQDAVDTEAAKENEQIAAVLVKKHKRGESLLKIEREHFAMLEENASQRFEARAAREVLHQVTTEESEKKLQFVTEHPFGDFQEIHTPITSDVEKISAAGRPHVVSAKLKPSLDLKTNLNSLIAPEIWKELLPSKSEPLVTESRGL</sequence>
<name>A0A9P5A4T3_9HYPO</name>
<gene>
    <name evidence="1" type="ORF">FBEOM_14700</name>
</gene>
<evidence type="ECO:0000313" key="2">
    <source>
        <dbReference type="Proteomes" id="UP000730481"/>
    </source>
</evidence>
<dbReference type="EMBL" id="PVQB02001681">
    <property type="protein sequence ID" value="KAF4331553.1"/>
    <property type="molecule type" value="Genomic_DNA"/>
</dbReference>
<protein>
    <submittedName>
        <fullName evidence="1">Uncharacterized protein</fullName>
    </submittedName>
</protein>
<dbReference type="Proteomes" id="UP000730481">
    <property type="component" value="Unassembled WGS sequence"/>
</dbReference>
<proteinExistence type="predicted"/>
<organism evidence="1 2">
    <name type="scientific">Fusarium beomiforme</name>
    <dbReference type="NCBI Taxonomy" id="44412"/>
    <lineage>
        <taxon>Eukaryota</taxon>
        <taxon>Fungi</taxon>
        <taxon>Dikarya</taxon>
        <taxon>Ascomycota</taxon>
        <taxon>Pezizomycotina</taxon>
        <taxon>Sordariomycetes</taxon>
        <taxon>Hypocreomycetidae</taxon>
        <taxon>Hypocreales</taxon>
        <taxon>Nectriaceae</taxon>
        <taxon>Fusarium</taxon>
        <taxon>Fusarium burgessii species complex</taxon>
    </lineage>
</organism>
<dbReference type="AlphaFoldDB" id="A0A9P5A4T3"/>
<keyword evidence="2" id="KW-1185">Reference proteome</keyword>
<accession>A0A9P5A4T3</accession>
<comment type="caution">
    <text evidence="1">The sequence shown here is derived from an EMBL/GenBank/DDBJ whole genome shotgun (WGS) entry which is preliminary data.</text>
</comment>
<evidence type="ECO:0000313" key="1">
    <source>
        <dbReference type="EMBL" id="KAF4331553.1"/>
    </source>
</evidence>
<reference evidence="1" key="2">
    <citation type="submission" date="2020-02" db="EMBL/GenBank/DDBJ databases">
        <title>Identification and distribution of gene clusters putatively required for synthesis of sphingolipid metabolism inhibitors in phylogenetically diverse species of the filamentous fungus Fusarium.</title>
        <authorList>
            <person name="Kim H.-S."/>
            <person name="Busman M."/>
            <person name="Brown D.W."/>
            <person name="Divon H."/>
            <person name="Uhlig S."/>
            <person name="Proctor R.H."/>
        </authorList>
    </citation>
    <scope>NUCLEOTIDE SEQUENCE</scope>
    <source>
        <strain evidence="1">NRRL 25174</strain>
    </source>
</reference>
<reference evidence="1" key="1">
    <citation type="journal article" date="2017" name="Mycologia">
        <title>Fusarium algeriense, sp. nov., a novel toxigenic crown rot pathogen of durum wheat from Algeria is nested in the Fusarium burgessii species complex.</title>
        <authorList>
            <person name="Laraba I."/>
            <person name="Keddad A."/>
            <person name="Boureghda H."/>
            <person name="Abdallah N."/>
            <person name="Vaughan M.M."/>
            <person name="Proctor R.H."/>
            <person name="Busman M."/>
            <person name="O'Donnell K."/>
        </authorList>
    </citation>
    <scope>NUCLEOTIDE SEQUENCE</scope>
    <source>
        <strain evidence="1">NRRL 25174</strain>
    </source>
</reference>